<comment type="cofactor">
    <cofactor evidence="1">
        <name>Mg(2+)</name>
        <dbReference type="ChEBI" id="CHEBI:18420"/>
    </cofactor>
</comment>
<keyword evidence="9" id="KW-0234">DNA repair</keyword>
<dbReference type="GO" id="GO:0044716">
    <property type="term" value="F:8-oxo-GDP phosphatase activity"/>
    <property type="evidence" value="ECO:0007669"/>
    <property type="project" value="TreeGrafter"/>
</dbReference>
<evidence type="ECO:0000256" key="6">
    <source>
        <dbReference type="ARBA" id="ARBA00022763"/>
    </source>
</evidence>
<evidence type="ECO:0000256" key="11">
    <source>
        <dbReference type="ARBA" id="ARBA00038905"/>
    </source>
</evidence>
<evidence type="ECO:0000256" key="5">
    <source>
        <dbReference type="ARBA" id="ARBA00022723"/>
    </source>
</evidence>
<keyword evidence="5" id="KW-0479">Metal-binding</keyword>
<keyword evidence="8" id="KW-0460">Magnesium</keyword>
<dbReference type="GO" id="GO:0006260">
    <property type="term" value="P:DNA replication"/>
    <property type="evidence" value="ECO:0007669"/>
    <property type="project" value="UniProtKB-KW"/>
</dbReference>
<evidence type="ECO:0000259" key="12">
    <source>
        <dbReference type="PROSITE" id="PS51462"/>
    </source>
</evidence>
<dbReference type="Proteomes" id="UP000076268">
    <property type="component" value="Unassembled WGS sequence"/>
</dbReference>
<keyword evidence="7" id="KW-0378">Hydrolase</keyword>
<evidence type="ECO:0000256" key="9">
    <source>
        <dbReference type="ARBA" id="ARBA00023204"/>
    </source>
</evidence>
<dbReference type="InterPro" id="IPR015797">
    <property type="entry name" value="NUDIX_hydrolase-like_dom_sf"/>
</dbReference>
<dbReference type="InterPro" id="IPR047127">
    <property type="entry name" value="MutT-like"/>
</dbReference>
<reference evidence="13 14" key="1">
    <citation type="submission" date="2016-02" db="EMBL/GenBank/DDBJ databases">
        <title>Anaerosporomusa subterraneum gen. nov., sp. nov., a spore-forming obligate anaerobe isolated from saprolite.</title>
        <authorList>
            <person name="Choi J.K."/>
            <person name="Shah M."/>
            <person name="Yee N."/>
        </authorList>
    </citation>
    <scope>NUCLEOTIDE SEQUENCE [LARGE SCALE GENOMIC DNA]</scope>
    <source>
        <strain evidence="13 14">RU4</strain>
    </source>
</reference>
<evidence type="ECO:0000256" key="2">
    <source>
        <dbReference type="ARBA" id="ARBA00005582"/>
    </source>
</evidence>
<feature type="domain" description="Nudix hydrolase" evidence="12">
    <location>
        <begin position="1"/>
        <end position="125"/>
    </location>
</feature>
<dbReference type="GO" id="GO:0044715">
    <property type="term" value="F:8-oxo-dGDP phosphatase activity"/>
    <property type="evidence" value="ECO:0007669"/>
    <property type="project" value="TreeGrafter"/>
</dbReference>
<keyword evidence="3" id="KW-0515">Mutator protein</keyword>
<dbReference type="PANTHER" id="PTHR47707">
    <property type="entry name" value="8-OXO-DGTP DIPHOSPHATASE"/>
    <property type="match status" value="1"/>
</dbReference>
<evidence type="ECO:0000256" key="10">
    <source>
        <dbReference type="ARBA" id="ARBA00035861"/>
    </source>
</evidence>
<dbReference type="InterPro" id="IPR000086">
    <property type="entry name" value="NUDIX_hydrolase_dom"/>
</dbReference>
<comment type="caution">
    <text evidence="13">The sequence shown here is derived from an EMBL/GenBank/DDBJ whole genome shotgun (WGS) entry which is preliminary data.</text>
</comment>
<dbReference type="OrthoDB" id="9810648at2"/>
<evidence type="ECO:0000313" key="13">
    <source>
        <dbReference type="EMBL" id="KYZ76256.1"/>
    </source>
</evidence>
<evidence type="ECO:0000256" key="1">
    <source>
        <dbReference type="ARBA" id="ARBA00001946"/>
    </source>
</evidence>
<organism evidence="13 14">
    <name type="scientific">Anaerosporomusa subterranea</name>
    <dbReference type="NCBI Taxonomy" id="1794912"/>
    <lineage>
        <taxon>Bacteria</taxon>
        <taxon>Bacillati</taxon>
        <taxon>Bacillota</taxon>
        <taxon>Negativicutes</taxon>
        <taxon>Acetonemataceae</taxon>
        <taxon>Anaerosporomusa</taxon>
    </lineage>
</organism>
<dbReference type="GO" id="GO:0008413">
    <property type="term" value="F:8-oxo-7,8-dihydroguanosine triphosphate pyrophosphatase activity"/>
    <property type="evidence" value="ECO:0007669"/>
    <property type="project" value="TreeGrafter"/>
</dbReference>
<comment type="catalytic activity">
    <reaction evidence="10">
        <text>8-oxo-dGTP + H2O = 8-oxo-dGMP + diphosphate + H(+)</text>
        <dbReference type="Rhea" id="RHEA:31575"/>
        <dbReference type="ChEBI" id="CHEBI:15377"/>
        <dbReference type="ChEBI" id="CHEBI:15378"/>
        <dbReference type="ChEBI" id="CHEBI:33019"/>
        <dbReference type="ChEBI" id="CHEBI:63224"/>
        <dbReference type="ChEBI" id="CHEBI:77896"/>
        <dbReference type="EC" id="3.6.1.55"/>
    </reaction>
</comment>
<dbReference type="EC" id="3.6.1.55" evidence="11"/>
<evidence type="ECO:0000313" key="14">
    <source>
        <dbReference type="Proteomes" id="UP000076268"/>
    </source>
</evidence>
<gene>
    <name evidence="13" type="ORF">AXX12_07395</name>
</gene>
<dbReference type="PANTHER" id="PTHR47707:SF1">
    <property type="entry name" value="NUDIX HYDROLASE FAMILY PROTEIN"/>
    <property type="match status" value="1"/>
</dbReference>
<dbReference type="PROSITE" id="PS51462">
    <property type="entry name" value="NUDIX"/>
    <property type="match status" value="1"/>
</dbReference>
<evidence type="ECO:0000256" key="7">
    <source>
        <dbReference type="ARBA" id="ARBA00022801"/>
    </source>
</evidence>
<dbReference type="RefSeq" id="WP_066241390.1">
    <property type="nucleotide sequence ID" value="NZ_LSGP01000017.1"/>
</dbReference>
<comment type="similarity">
    <text evidence="2">Belongs to the Nudix hydrolase family.</text>
</comment>
<evidence type="ECO:0000256" key="8">
    <source>
        <dbReference type="ARBA" id="ARBA00022842"/>
    </source>
</evidence>
<dbReference type="GO" id="GO:0006281">
    <property type="term" value="P:DNA repair"/>
    <property type="evidence" value="ECO:0007669"/>
    <property type="project" value="UniProtKB-KW"/>
</dbReference>
<name>A0A154BQP4_ANASB</name>
<protein>
    <recommendedName>
        <fullName evidence="11">8-oxo-dGTP diphosphatase</fullName>
        <ecNumber evidence="11">3.6.1.55</ecNumber>
    </recommendedName>
</protein>
<dbReference type="Gene3D" id="3.90.79.10">
    <property type="entry name" value="Nucleoside Triphosphate Pyrophosphohydrolase"/>
    <property type="match status" value="1"/>
</dbReference>
<dbReference type="SUPFAM" id="SSF55811">
    <property type="entry name" value="Nudix"/>
    <property type="match status" value="1"/>
</dbReference>
<dbReference type="AlphaFoldDB" id="A0A154BQP4"/>
<evidence type="ECO:0000256" key="3">
    <source>
        <dbReference type="ARBA" id="ARBA00022457"/>
    </source>
</evidence>
<dbReference type="STRING" id="1794912.AXX12_07395"/>
<dbReference type="InterPro" id="IPR020476">
    <property type="entry name" value="Nudix_hydrolase"/>
</dbReference>
<dbReference type="EMBL" id="LSGP01000017">
    <property type="protein sequence ID" value="KYZ76256.1"/>
    <property type="molecule type" value="Genomic_DNA"/>
</dbReference>
<keyword evidence="14" id="KW-1185">Reference proteome</keyword>
<dbReference type="GO" id="GO:0035539">
    <property type="term" value="F:8-oxo-7,8-dihydrodeoxyguanosine triphosphate pyrophosphatase activity"/>
    <property type="evidence" value="ECO:0007669"/>
    <property type="project" value="UniProtKB-EC"/>
</dbReference>
<dbReference type="GO" id="GO:0046872">
    <property type="term" value="F:metal ion binding"/>
    <property type="evidence" value="ECO:0007669"/>
    <property type="project" value="UniProtKB-KW"/>
</dbReference>
<dbReference type="InterPro" id="IPR029119">
    <property type="entry name" value="MutY_C"/>
</dbReference>
<evidence type="ECO:0000256" key="4">
    <source>
        <dbReference type="ARBA" id="ARBA00022705"/>
    </source>
</evidence>
<accession>A0A154BQP4</accession>
<dbReference type="PRINTS" id="PR00502">
    <property type="entry name" value="NUDIXFAMILY"/>
</dbReference>
<sequence>MLEVTAAIILKADSVFIAKKGAEGRFAGLWEFPGGKIDPGETAEDCVKRELLEEFLITIEIVKPFCEIIHTFPEGQLRIHALFCRWVAGDIHLTEHTEYIWAPLMQLDRYQFTPGDCLLAKKLMNASIKNCE</sequence>
<dbReference type="Pfam" id="PF14815">
    <property type="entry name" value="NUDIX_4"/>
    <property type="match status" value="1"/>
</dbReference>
<proteinExistence type="inferred from homology"/>
<keyword evidence="4" id="KW-0235">DNA replication</keyword>
<keyword evidence="6" id="KW-0227">DNA damage</keyword>
<dbReference type="CDD" id="cd03425">
    <property type="entry name" value="NUDIX_MutT_NudA_like"/>
    <property type="match status" value="1"/>
</dbReference>